<dbReference type="InterPro" id="IPR013849">
    <property type="entry name" value="DNA_helicase_Holl-junc_RuvA_I"/>
</dbReference>
<dbReference type="Gene3D" id="1.10.150.20">
    <property type="entry name" value="5' to 3' exonuclease, C-terminal subdomain"/>
    <property type="match status" value="1"/>
</dbReference>
<dbReference type="GO" id="GO:0006310">
    <property type="term" value="P:DNA recombination"/>
    <property type="evidence" value="ECO:0007669"/>
    <property type="project" value="UniProtKB-UniRule"/>
</dbReference>
<dbReference type="InterPro" id="IPR003583">
    <property type="entry name" value="Hlx-hairpin-Hlx_DNA-bd_motif"/>
</dbReference>
<dbReference type="InterPro" id="IPR036267">
    <property type="entry name" value="RuvA_C_sf"/>
</dbReference>
<keyword evidence="5 6" id="KW-0234">DNA repair</keyword>
<protein>
    <recommendedName>
        <fullName evidence="6">Holliday junction branch migration complex subunit RuvA</fullName>
    </recommendedName>
</protein>
<dbReference type="GO" id="GO:0005524">
    <property type="term" value="F:ATP binding"/>
    <property type="evidence" value="ECO:0007669"/>
    <property type="project" value="InterPro"/>
</dbReference>
<feature type="domain" description="Helix-hairpin-helix DNA-binding motif class 1" evidence="7">
    <location>
        <begin position="108"/>
        <end position="127"/>
    </location>
</feature>
<dbReference type="Pfam" id="PF07499">
    <property type="entry name" value="RuvA_C"/>
    <property type="match status" value="1"/>
</dbReference>
<dbReference type="Gene3D" id="1.10.8.10">
    <property type="entry name" value="DNA helicase RuvA subunit, C-terminal domain"/>
    <property type="match status" value="1"/>
</dbReference>
<dbReference type="HAMAP" id="MF_00031">
    <property type="entry name" value="DNA_HJ_migration_RuvA"/>
    <property type="match status" value="1"/>
</dbReference>
<feature type="region of interest" description="Domain I" evidence="6">
    <location>
        <begin position="1"/>
        <end position="64"/>
    </location>
</feature>
<dbReference type="GO" id="GO:0048476">
    <property type="term" value="C:Holliday junction resolvase complex"/>
    <property type="evidence" value="ECO:0007669"/>
    <property type="project" value="UniProtKB-UniRule"/>
</dbReference>
<dbReference type="GO" id="GO:0000400">
    <property type="term" value="F:four-way junction DNA binding"/>
    <property type="evidence" value="ECO:0007669"/>
    <property type="project" value="UniProtKB-UniRule"/>
</dbReference>
<dbReference type="InterPro" id="IPR012340">
    <property type="entry name" value="NA-bd_OB-fold"/>
</dbReference>
<evidence type="ECO:0000313" key="8">
    <source>
        <dbReference type="EMBL" id="OGD38968.1"/>
    </source>
</evidence>
<dbReference type="InterPro" id="IPR000085">
    <property type="entry name" value="RuvA"/>
</dbReference>
<dbReference type="GO" id="GO:0009379">
    <property type="term" value="C:Holliday junction helicase complex"/>
    <property type="evidence" value="ECO:0007669"/>
    <property type="project" value="InterPro"/>
</dbReference>
<name>A0A1F5C7X3_9BACT</name>
<evidence type="ECO:0000256" key="1">
    <source>
        <dbReference type="ARBA" id="ARBA00022490"/>
    </source>
</evidence>
<comment type="function">
    <text evidence="6">The RuvA-RuvB-RuvC complex processes Holliday junction (HJ) DNA during genetic recombination and DNA repair, while the RuvA-RuvB complex plays an important role in the rescue of blocked DNA replication forks via replication fork reversal (RFR). RuvA specifically binds to HJ cruciform DNA, conferring on it an open structure. The RuvB hexamer acts as an ATP-dependent pump, pulling dsDNA into and through the RuvAB complex. HJ branch migration allows RuvC to scan DNA until it finds its consensus sequence, where it cleaves and resolves the cruciform DNA.</text>
</comment>
<comment type="subunit">
    <text evidence="6">Homotetramer. Forms an RuvA(8)-RuvB(12)-Holliday junction (HJ) complex. HJ DNA is sandwiched between 2 RuvA tetramers; dsDNA enters through RuvA and exits via RuvB. An RuvB hexamer assembles on each DNA strand where it exits the tetramer. Each RuvB hexamer is contacted by two RuvA subunits (via domain III) on 2 adjacent RuvB subunits; this complex drives branch migration. In the full resolvosome a probable DNA-RuvA(4)-RuvB(12)-RuvC(2) complex forms which resolves the HJ.</text>
</comment>
<comment type="caution">
    <text evidence="6">Lacks conserved residue(s) required for the propagation of feature annotation.</text>
</comment>
<keyword evidence="4 6" id="KW-0233">DNA recombination</keyword>
<keyword evidence="2 6" id="KW-0227">DNA damage</keyword>
<keyword evidence="8" id="KW-0547">Nucleotide-binding</keyword>
<accession>A0A1F5C7X3</accession>
<dbReference type="SUPFAM" id="SSF46929">
    <property type="entry name" value="DNA helicase RuvA subunit, C-terminal domain"/>
    <property type="match status" value="1"/>
</dbReference>
<sequence>MIYSLDGIIEYKKDKFAVINVGGVGYKIFMSGDVLSKIPELGERAKIFTYLYVREDALDLYGFLNSFDLVFFEMLIAISGVGPKMAMSILSIAPTKLLASAIAKEDLTFFTRVSGVGRKTAEKIILELKDKVHKLGIDVEEFEVGDSEVLDALESLGYSARDAQNSLRQLPKDIKGIENRIKEALKMLGRRQK</sequence>
<dbReference type="Proteomes" id="UP000177947">
    <property type="component" value="Unassembled WGS sequence"/>
</dbReference>
<dbReference type="SUPFAM" id="SSF47781">
    <property type="entry name" value="RuvA domain 2-like"/>
    <property type="match status" value="1"/>
</dbReference>
<dbReference type="NCBIfam" id="TIGR00084">
    <property type="entry name" value="ruvA"/>
    <property type="match status" value="1"/>
</dbReference>
<evidence type="ECO:0000256" key="5">
    <source>
        <dbReference type="ARBA" id="ARBA00023204"/>
    </source>
</evidence>
<dbReference type="Pfam" id="PF14520">
    <property type="entry name" value="HHH_5"/>
    <property type="match status" value="1"/>
</dbReference>
<evidence type="ECO:0000256" key="2">
    <source>
        <dbReference type="ARBA" id="ARBA00022763"/>
    </source>
</evidence>
<evidence type="ECO:0000256" key="6">
    <source>
        <dbReference type="HAMAP-Rule" id="MF_00031"/>
    </source>
</evidence>
<dbReference type="GO" id="GO:0005737">
    <property type="term" value="C:cytoplasm"/>
    <property type="evidence" value="ECO:0007669"/>
    <property type="project" value="UniProtKB-SubCell"/>
</dbReference>
<dbReference type="GO" id="GO:0009378">
    <property type="term" value="F:four-way junction helicase activity"/>
    <property type="evidence" value="ECO:0007669"/>
    <property type="project" value="InterPro"/>
</dbReference>
<dbReference type="Gene3D" id="2.40.50.140">
    <property type="entry name" value="Nucleic acid-binding proteins"/>
    <property type="match status" value="1"/>
</dbReference>
<keyword evidence="8" id="KW-0347">Helicase</keyword>
<keyword evidence="8" id="KW-0378">Hydrolase</keyword>
<evidence type="ECO:0000259" key="7">
    <source>
        <dbReference type="SMART" id="SM00278"/>
    </source>
</evidence>
<evidence type="ECO:0000256" key="4">
    <source>
        <dbReference type="ARBA" id="ARBA00023172"/>
    </source>
</evidence>
<gene>
    <name evidence="6" type="primary">ruvA</name>
    <name evidence="8" type="ORF">A2907_01435</name>
</gene>
<dbReference type="SMART" id="SM00278">
    <property type="entry name" value="HhH1"/>
    <property type="match status" value="2"/>
</dbReference>
<dbReference type="AlphaFoldDB" id="A0A1F5C7X3"/>
<dbReference type="Pfam" id="PF01330">
    <property type="entry name" value="RuvA_N"/>
    <property type="match status" value="1"/>
</dbReference>
<evidence type="ECO:0000256" key="3">
    <source>
        <dbReference type="ARBA" id="ARBA00023125"/>
    </source>
</evidence>
<dbReference type="InterPro" id="IPR011114">
    <property type="entry name" value="RuvA_C"/>
</dbReference>
<evidence type="ECO:0000313" key="9">
    <source>
        <dbReference type="Proteomes" id="UP000177947"/>
    </source>
</evidence>
<dbReference type="SUPFAM" id="SSF50249">
    <property type="entry name" value="Nucleic acid-binding proteins"/>
    <property type="match status" value="1"/>
</dbReference>
<comment type="domain">
    <text evidence="6">Has three domains with a flexible linker between the domains II and III and assumes an 'L' shape. Domain III is highly mobile and contacts RuvB.</text>
</comment>
<keyword evidence="8" id="KW-0067">ATP-binding</keyword>
<dbReference type="GO" id="GO:0006281">
    <property type="term" value="P:DNA repair"/>
    <property type="evidence" value="ECO:0007669"/>
    <property type="project" value="UniProtKB-UniRule"/>
</dbReference>
<comment type="caution">
    <text evidence="8">The sequence shown here is derived from an EMBL/GenBank/DDBJ whole genome shotgun (WGS) entry which is preliminary data.</text>
</comment>
<dbReference type="InterPro" id="IPR010994">
    <property type="entry name" value="RuvA_2-like"/>
</dbReference>
<feature type="region of interest" description="Domain III" evidence="6">
    <location>
        <begin position="137"/>
        <end position="193"/>
    </location>
</feature>
<keyword evidence="3 6" id="KW-0238">DNA-binding</keyword>
<feature type="domain" description="Helix-hairpin-helix DNA-binding motif class 1" evidence="7">
    <location>
        <begin position="73"/>
        <end position="92"/>
    </location>
</feature>
<proteinExistence type="inferred from homology"/>
<dbReference type="CDD" id="cd14332">
    <property type="entry name" value="UBA_RuvA_C"/>
    <property type="match status" value="1"/>
</dbReference>
<comment type="similarity">
    <text evidence="6">Belongs to the RuvA family.</text>
</comment>
<organism evidence="8 9">
    <name type="scientific">Candidatus Azambacteria bacterium RIFCSPLOWO2_01_FULL_37_9</name>
    <dbReference type="NCBI Taxonomy" id="1797297"/>
    <lineage>
        <taxon>Bacteria</taxon>
        <taxon>Candidatus Azamiibacteriota</taxon>
    </lineage>
</organism>
<dbReference type="EMBL" id="MEYQ01000022">
    <property type="protein sequence ID" value="OGD38968.1"/>
    <property type="molecule type" value="Genomic_DNA"/>
</dbReference>
<keyword evidence="1 6" id="KW-0963">Cytoplasm</keyword>
<comment type="subcellular location">
    <subcellularLocation>
        <location evidence="6">Cytoplasm</location>
    </subcellularLocation>
</comment>
<reference evidence="8 9" key="1">
    <citation type="journal article" date="2016" name="Nat. Commun.">
        <title>Thousands of microbial genomes shed light on interconnected biogeochemical processes in an aquifer system.</title>
        <authorList>
            <person name="Anantharaman K."/>
            <person name="Brown C.T."/>
            <person name="Hug L.A."/>
            <person name="Sharon I."/>
            <person name="Castelle C.J."/>
            <person name="Probst A.J."/>
            <person name="Thomas B.C."/>
            <person name="Singh A."/>
            <person name="Wilkins M.J."/>
            <person name="Karaoz U."/>
            <person name="Brodie E.L."/>
            <person name="Williams K.H."/>
            <person name="Hubbard S.S."/>
            <person name="Banfield J.F."/>
        </authorList>
    </citation>
    <scope>NUCLEOTIDE SEQUENCE [LARGE SCALE GENOMIC DNA]</scope>
</reference>